<keyword evidence="4" id="KW-0812">Transmembrane</keyword>
<dbReference type="Gene3D" id="3.30.70.270">
    <property type="match status" value="1"/>
</dbReference>
<dbReference type="EC" id="2.7.7.65" evidence="2"/>
<dbReference type="InterPro" id="IPR043128">
    <property type="entry name" value="Rev_trsase/Diguanyl_cyclase"/>
</dbReference>
<reference evidence="6 7" key="1">
    <citation type="journal article" date="2015" name="Genome Announc.">
        <title>Complete Genome Sequencing of Stenotrophomonas acidaminiphila ZAC14D2_NAIMI4_2, a Multidrug-Resistant Strain Isolated from Sediments of a Polluted River in Mexico, Uncovers New Antibiotic Resistance Genes and a Novel Class-II Lasso Peptide Biosynthesis Gene Cluster.</title>
        <authorList>
            <person name="Vinuesa P."/>
            <person name="Ochoa-Sanchez L.E."/>
        </authorList>
    </citation>
    <scope>NUCLEOTIDE SEQUENCE [LARGE SCALE GENOMIC DNA]</scope>
    <source>
        <strain evidence="6 7">ZAC14D2_NAIMI4_2</strain>
    </source>
</reference>
<keyword evidence="4" id="KW-0472">Membrane</keyword>
<feature type="transmembrane region" description="Helical" evidence="4">
    <location>
        <begin position="73"/>
        <end position="93"/>
    </location>
</feature>
<dbReference type="AlphaFoldDB" id="A0A0S1B0A2"/>
<name>A0A0S1B0A2_9GAMM</name>
<comment type="cofactor">
    <cofactor evidence="1">
        <name>Mg(2+)</name>
        <dbReference type="ChEBI" id="CHEBI:18420"/>
    </cofactor>
</comment>
<evidence type="ECO:0000256" key="4">
    <source>
        <dbReference type="SAM" id="Phobius"/>
    </source>
</evidence>
<evidence type="ECO:0000256" key="1">
    <source>
        <dbReference type="ARBA" id="ARBA00001946"/>
    </source>
</evidence>
<evidence type="ECO:0000256" key="2">
    <source>
        <dbReference type="ARBA" id="ARBA00012528"/>
    </source>
</evidence>
<comment type="catalytic activity">
    <reaction evidence="3">
        <text>2 GTP = 3',3'-c-di-GMP + 2 diphosphate</text>
        <dbReference type="Rhea" id="RHEA:24898"/>
        <dbReference type="ChEBI" id="CHEBI:33019"/>
        <dbReference type="ChEBI" id="CHEBI:37565"/>
        <dbReference type="ChEBI" id="CHEBI:58805"/>
        <dbReference type="EC" id="2.7.7.65"/>
    </reaction>
</comment>
<dbReference type="InterPro" id="IPR029787">
    <property type="entry name" value="Nucleotide_cyclase"/>
</dbReference>
<evidence type="ECO:0000313" key="7">
    <source>
        <dbReference type="Proteomes" id="UP000061010"/>
    </source>
</evidence>
<dbReference type="KEGG" id="sacz:AOT14_20250"/>
<accession>A0A0S1B0A2</accession>
<dbReference type="PANTHER" id="PTHR45138:SF9">
    <property type="entry name" value="DIGUANYLATE CYCLASE DGCM-RELATED"/>
    <property type="match status" value="1"/>
</dbReference>
<dbReference type="PROSITE" id="PS50887">
    <property type="entry name" value="GGDEF"/>
    <property type="match status" value="1"/>
</dbReference>
<sequence length="336" mass="36190">MRPAAGPPTPPSLPRELHSAPLRTIAPVATLALIVFAAWLAWQQLPLQSLAALACAAPAAVATWLAHRRATHLSSAGLLLCLVNVAGCLLAAGEMGHRALPWSLLALMANFFLVHNRIATPANLLLLAGLLAIPGVLRTPALDTQALLVIALIMGFGFRLSRRLQGDRTQLELLASLDELTGLPNRRALERTLMQQIGSARNGRFRSALVILDIDHFKDVNDHYGHTAGDNALVELAAILRLELREQDKVFRFGGEEFVILAEAGSRETLASFTERVRESVQQSLHGPGGGITISLGAAMYAGEQYWQDWFSRADAALYLAKGNGRNSVVIADDLG</sequence>
<dbReference type="EMBL" id="CP012900">
    <property type="protein sequence ID" value="ALJ28402.1"/>
    <property type="molecule type" value="Genomic_DNA"/>
</dbReference>
<feature type="transmembrane region" description="Helical" evidence="4">
    <location>
        <begin position="20"/>
        <end position="41"/>
    </location>
</feature>
<dbReference type="SUPFAM" id="SSF55073">
    <property type="entry name" value="Nucleotide cyclase"/>
    <property type="match status" value="1"/>
</dbReference>
<dbReference type="GO" id="GO:0005886">
    <property type="term" value="C:plasma membrane"/>
    <property type="evidence" value="ECO:0007669"/>
    <property type="project" value="TreeGrafter"/>
</dbReference>
<dbReference type="PATRIC" id="fig|128780.6.peg.2036"/>
<dbReference type="GO" id="GO:1902201">
    <property type="term" value="P:negative regulation of bacterial-type flagellum-dependent cell motility"/>
    <property type="evidence" value="ECO:0007669"/>
    <property type="project" value="TreeGrafter"/>
</dbReference>
<dbReference type="InterPro" id="IPR050469">
    <property type="entry name" value="Diguanylate_Cyclase"/>
</dbReference>
<gene>
    <name evidence="6" type="ORF">AOT14_20250</name>
</gene>
<evidence type="ECO:0000313" key="6">
    <source>
        <dbReference type="EMBL" id="ALJ28402.1"/>
    </source>
</evidence>
<evidence type="ECO:0000259" key="5">
    <source>
        <dbReference type="PROSITE" id="PS50887"/>
    </source>
</evidence>
<keyword evidence="4" id="KW-1133">Transmembrane helix</keyword>
<dbReference type="CDD" id="cd01949">
    <property type="entry name" value="GGDEF"/>
    <property type="match status" value="1"/>
</dbReference>
<keyword evidence="7" id="KW-1185">Reference proteome</keyword>
<dbReference type="FunFam" id="3.30.70.270:FF:000001">
    <property type="entry name" value="Diguanylate cyclase domain protein"/>
    <property type="match status" value="1"/>
</dbReference>
<dbReference type="NCBIfam" id="TIGR00254">
    <property type="entry name" value="GGDEF"/>
    <property type="match status" value="1"/>
</dbReference>
<dbReference type="GO" id="GO:0043709">
    <property type="term" value="P:cell adhesion involved in single-species biofilm formation"/>
    <property type="evidence" value="ECO:0007669"/>
    <property type="project" value="TreeGrafter"/>
</dbReference>
<feature type="transmembrane region" description="Helical" evidence="4">
    <location>
        <begin position="144"/>
        <end position="161"/>
    </location>
</feature>
<dbReference type="PANTHER" id="PTHR45138">
    <property type="entry name" value="REGULATORY COMPONENTS OF SENSORY TRANSDUCTION SYSTEM"/>
    <property type="match status" value="1"/>
</dbReference>
<dbReference type="Proteomes" id="UP000061010">
    <property type="component" value="Chromosome"/>
</dbReference>
<dbReference type="InterPro" id="IPR000160">
    <property type="entry name" value="GGDEF_dom"/>
</dbReference>
<feature type="transmembrane region" description="Helical" evidence="4">
    <location>
        <begin position="99"/>
        <end position="115"/>
    </location>
</feature>
<feature type="domain" description="GGDEF" evidence="5">
    <location>
        <begin position="205"/>
        <end position="334"/>
    </location>
</feature>
<proteinExistence type="predicted"/>
<dbReference type="GO" id="GO:0052621">
    <property type="term" value="F:diguanylate cyclase activity"/>
    <property type="evidence" value="ECO:0007669"/>
    <property type="project" value="UniProtKB-EC"/>
</dbReference>
<feature type="transmembrane region" description="Helical" evidence="4">
    <location>
        <begin position="47"/>
        <end position="66"/>
    </location>
</feature>
<dbReference type="Pfam" id="PF00990">
    <property type="entry name" value="GGDEF"/>
    <property type="match status" value="1"/>
</dbReference>
<dbReference type="SMART" id="SM00267">
    <property type="entry name" value="GGDEF"/>
    <property type="match status" value="1"/>
</dbReference>
<protein>
    <recommendedName>
        <fullName evidence="2">diguanylate cyclase</fullName>
        <ecNumber evidence="2">2.7.7.65</ecNumber>
    </recommendedName>
</protein>
<evidence type="ECO:0000256" key="3">
    <source>
        <dbReference type="ARBA" id="ARBA00034247"/>
    </source>
</evidence>
<organism evidence="6 7">
    <name type="scientific">Stenotrophomonas acidaminiphila</name>
    <dbReference type="NCBI Taxonomy" id="128780"/>
    <lineage>
        <taxon>Bacteria</taxon>
        <taxon>Pseudomonadati</taxon>
        <taxon>Pseudomonadota</taxon>
        <taxon>Gammaproteobacteria</taxon>
        <taxon>Lysobacterales</taxon>
        <taxon>Lysobacteraceae</taxon>
        <taxon>Stenotrophomonas</taxon>
    </lineage>
</organism>